<keyword evidence="4 8" id="KW-0479">Metal-binding</keyword>
<comment type="function">
    <text evidence="8">Ferredoxins are iron-sulfur proteins that transfer electrons in a wide variety of metabolic reactions.</text>
</comment>
<keyword evidence="7 8" id="KW-0411">Iron-sulfur</keyword>
<evidence type="ECO:0000259" key="9">
    <source>
        <dbReference type="PROSITE" id="PS51379"/>
    </source>
</evidence>
<dbReference type="GO" id="GO:0009055">
    <property type="term" value="F:electron transfer activity"/>
    <property type="evidence" value="ECO:0007669"/>
    <property type="project" value="UniProtKB-UniRule"/>
</dbReference>
<accession>A0A7G5C5P2</accession>
<organism evidence="10 11">
    <name type="scientific">Cohnella cholangitidis</name>
    <dbReference type="NCBI Taxonomy" id="2598458"/>
    <lineage>
        <taxon>Bacteria</taxon>
        <taxon>Bacillati</taxon>
        <taxon>Bacillota</taxon>
        <taxon>Bacilli</taxon>
        <taxon>Bacillales</taxon>
        <taxon>Paenibacillaceae</taxon>
        <taxon>Cohnella</taxon>
    </lineage>
</organism>
<dbReference type="Proteomes" id="UP000515679">
    <property type="component" value="Chromosome"/>
</dbReference>
<protein>
    <recommendedName>
        <fullName evidence="8">Ferredoxin</fullName>
    </recommendedName>
</protein>
<keyword evidence="5 8" id="KW-0249">Electron transport</keyword>
<dbReference type="AlphaFoldDB" id="A0A7G5C5P2"/>
<feature type="domain" description="4Fe-4S ferredoxin-type" evidence="9">
    <location>
        <begin position="3"/>
        <end position="31"/>
    </location>
</feature>
<evidence type="ECO:0000256" key="1">
    <source>
        <dbReference type="ARBA" id="ARBA00001966"/>
    </source>
</evidence>
<dbReference type="Pfam" id="PF13459">
    <property type="entry name" value="Fer4_15"/>
    <property type="match status" value="1"/>
</dbReference>
<evidence type="ECO:0000256" key="2">
    <source>
        <dbReference type="ARBA" id="ARBA00022448"/>
    </source>
</evidence>
<dbReference type="PANTHER" id="PTHR39163:SF1">
    <property type="entry name" value="FERREDOXIN"/>
    <property type="match status" value="1"/>
</dbReference>
<dbReference type="PANTHER" id="PTHR39163">
    <property type="entry name" value="FERREDOXIN"/>
    <property type="match status" value="1"/>
</dbReference>
<evidence type="ECO:0000256" key="7">
    <source>
        <dbReference type="ARBA" id="ARBA00023014"/>
    </source>
</evidence>
<evidence type="ECO:0000256" key="5">
    <source>
        <dbReference type="ARBA" id="ARBA00022982"/>
    </source>
</evidence>
<proteinExistence type="predicted"/>
<evidence type="ECO:0000256" key="3">
    <source>
        <dbReference type="ARBA" id="ARBA00022485"/>
    </source>
</evidence>
<reference evidence="10 11" key="1">
    <citation type="submission" date="2019-07" db="EMBL/GenBank/DDBJ databases">
        <authorList>
            <person name="Kim J.K."/>
            <person name="Cheong H.-M."/>
            <person name="Choi Y."/>
            <person name="Hwang K.J."/>
            <person name="Lee S."/>
            <person name="Choi C."/>
        </authorList>
    </citation>
    <scope>NUCLEOTIDE SEQUENCE [LARGE SCALE GENOMIC DNA]</scope>
    <source>
        <strain evidence="10 11">KS 22</strain>
    </source>
</reference>
<dbReference type="PROSITE" id="PS51379">
    <property type="entry name" value="4FE4S_FER_2"/>
    <property type="match status" value="1"/>
</dbReference>
<dbReference type="InterPro" id="IPR001080">
    <property type="entry name" value="3Fe4S_ferredoxin"/>
</dbReference>
<keyword evidence="3" id="KW-0004">4Fe-4S</keyword>
<keyword evidence="2 8" id="KW-0813">Transport</keyword>
<comment type="cofactor">
    <cofactor evidence="1">
        <name>[4Fe-4S] cluster</name>
        <dbReference type="ChEBI" id="CHEBI:49883"/>
    </cofactor>
</comment>
<dbReference type="SUPFAM" id="SSF54862">
    <property type="entry name" value="4Fe-4S ferredoxins"/>
    <property type="match status" value="1"/>
</dbReference>
<dbReference type="GO" id="GO:0005506">
    <property type="term" value="F:iron ion binding"/>
    <property type="evidence" value="ECO:0007669"/>
    <property type="project" value="UniProtKB-UniRule"/>
</dbReference>
<dbReference type="GO" id="GO:0051539">
    <property type="term" value="F:4 iron, 4 sulfur cluster binding"/>
    <property type="evidence" value="ECO:0007669"/>
    <property type="project" value="UniProtKB-KW"/>
</dbReference>
<dbReference type="RefSeq" id="WP_182300770.1">
    <property type="nucleotide sequence ID" value="NZ_CP041969.1"/>
</dbReference>
<keyword evidence="6 8" id="KW-0408">Iron</keyword>
<dbReference type="KEGG" id="cchl:FPL14_27670"/>
<evidence type="ECO:0000313" key="10">
    <source>
        <dbReference type="EMBL" id="QMV44526.1"/>
    </source>
</evidence>
<dbReference type="InterPro" id="IPR052395">
    <property type="entry name" value="ET_Ferredoxin"/>
</dbReference>
<gene>
    <name evidence="10" type="ORF">FPL14_27670</name>
</gene>
<dbReference type="PRINTS" id="PR00352">
    <property type="entry name" value="3FE4SFRDOXIN"/>
</dbReference>
<evidence type="ECO:0000256" key="4">
    <source>
        <dbReference type="ARBA" id="ARBA00022723"/>
    </source>
</evidence>
<dbReference type="EMBL" id="CP041969">
    <property type="protein sequence ID" value="QMV44526.1"/>
    <property type="molecule type" value="Genomic_DNA"/>
</dbReference>
<dbReference type="InterPro" id="IPR017896">
    <property type="entry name" value="4Fe4S_Fe-S-bd"/>
</dbReference>
<name>A0A7G5C5P2_9BACL</name>
<evidence type="ECO:0000256" key="6">
    <source>
        <dbReference type="ARBA" id="ARBA00023004"/>
    </source>
</evidence>
<evidence type="ECO:0000313" key="11">
    <source>
        <dbReference type="Proteomes" id="UP000515679"/>
    </source>
</evidence>
<evidence type="ECO:0000256" key="8">
    <source>
        <dbReference type="RuleBase" id="RU368020"/>
    </source>
</evidence>
<dbReference type="Gene3D" id="3.30.70.20">
    <property type="match status" value="1"/>
</dbReference>
<keyword evidence="11" id="KW-1185">Reference proteome</keyword>
<sequence>MAAYTYVDKDTCIACGACGSAAPDLFDFDDKGIAENRLPGDDNRGIVEVPEQYLDDLDDAESGCPSASIKVSYHSF</sequence>